<reference evidence="8 9" key="1">
    <citation type="submission" date="2016-12" db="EMBL/GenBank/DDBJ databases">
        <title>Candidatus Reconcilibacillus cellulovorans genome.</title>
        <authorList>
            <person name="Kolinko S."/>
            <person name="Wu Y.-W."/>
            <person name="Tachea F."/>
            <person name="Denzel E."/>
            <person name="Hiras J."/>
            <person name="Baecker N."/>
            <person name="Chan L.J."/>
            <person name="Eichorst S.A."/>
            <person name="Frey D."/>
            <person name="Adams P.D."/>
            <person name="Pray T."/>
            <person name="Tanjore D."/>
            <person name="Petzold C.J."/>
            <person name="Gladden J.M."/>
            <person name="Simmons B.A."/>
            <person name="Singer S.W."/>
        </authorList>
    </citation>
    <scope>NUCLEOTIDE SEQUENCE [LARGE SCALE GENOMIC DNA]</scope>
    <source>
        <strain evidence="8">JTherm</strain>
    </source>
</reference>
<evidence type="ECO:0000256" key="6">
    <source>
        <dbReference type="SAM" id="MobiDB-lite"/>
    </source>
</evidence>
<proteinExistence type="inferred from homology"/>
<dbReference type="InterPro" id="IPR006224">
    <property type="entry name" value="PsdUridine_synth_RluA-like_CS"/>
</dbReference>
<dbReference type="GO" id="GO:0140098">
    <property type="term" value="F:catalytic activity, acting on RNA"/>
    <property type="evidence" value="ECO:0007669"/>
    <property type="project" value="UniProtKB-ARBA"/>
</dbReference>
<dbReference type="GO" id="GO:0000455">
    <property type="term" value="P:enzyme-directed rRNA pseudouridine synthesis"/>
    <property type="evidence" value="ECO:0007669"/>
    <property type="project" value="TreeGrafter"/>
</dbReference>
<dbReference type="PANTHER" id="PTHR21600">
    <property type="entry name" value="MITOCHONDRIAL RNA PSEUDOURIDINE SYNTHASE"/>
    <property type="match status" value="1"/>
</dbReference>
<dbReference type="EMBL" id="MOXJ01000002">
    <property type="protein sequence ID" value="PDO11483.1"/>
    <property type="molecule type" value="Genomic_DNA"/>
</dbReference>
<keyword evidence="3 5" id="KW-0413">Isomerase</keyword>
<dbReference type="CDD" id="cd02869">
    <property type="entry name" value="PseudoU_synth_RluA_like"/>
    <property type="match status" value="1"/>
</dbReference>
<feature type="region of interest" description="Disordered" evidence="6">
    <location>
        <begin position="304"/>
        <end position="323"/>
    </location>
</feature>
<comment type="caution">
    <text evidence="8">The sequence shown here is derived from an EMBL/GenBank/DDBJ whole genome shotgun (WGS) entry which is preliminary data.</text>
</comment>
<evidence type="ECO:0000256" key="3">
    <source>
        <dbReference type="ARBA" id="ARBA00023235"/>
    </source>
</evidence>
<dbReference type="GO" id="GO:0009982">
    <property type="term" value="F:pseudouridine synthase activity"/>
    <property type="evidence" value="ECO:0007669"/>
    <property type="project" value="InterPro"/>
</dbReference>
<dbReference type="PANTHER" id="PTHR21600:SF44">
    <property type="entry name" value="RIBOSOMAL LARGE SUBUNIT PSEUDOURIDINE SYNTHASE D"/>
    <property type="match status" value="1"/>
</dbReference>
<dbReference type="AlphaFoldDB" id="A0A2A6E3D9"/>
<evidence type="ECO:0000256" key="4">
    <source>
        <dbReference type="PIRSR" id="PIRSR606225-1"/>
    </source>
</evidence>
<dbReference type="InterPro" id="IPR020103">
    <property type="entry name" value="PsdUridine_synth_cat_dom_sf"/>
</dbReference>
<gene>
    <name evidence="8" type="ORF">BLM47_01730</name>
</gene>
<accession>A0A2A6E3D9</accession>
<dbReference type="PROSITE" id="PS01129">
    <property type="entry name" value="PSI_RLU"/>
    <property type="match status" value="1"/>
</dbReference>
<evidence type="ECO:0000259" key="7">
    <source>
        <dbReference type="Pfam" id="PF00849"/>
    </source>
</evidence>
<dbReference type="Proteomes" id="UP000243688">
    <property type="component" value="Unassembled WGS sequence"/>
</dbReference>
<dbReference type="Pfam" id="PF00849">
    <property type="entry name" value="PseudoU_synth_2"/>
    <property type="match status" value="1"/>
</dbReference>
<comment type="similarity">
    <text evidence="2 5">Belongs to the pseudouridine synthase RluA family.</text>
</comment>
<name>A0A2A6E3D9_9BACL</name>
<evidence type="ECO:0000256" key="1">
    <source>
        <dbReference type="ARBA" id="ARBA00000073"/>
    </source>
</evidence>
<dbReference type="EC" id="5.4.99.-" evidence="5"/>
<evidence type="ECO:0000256" key="2">
    <source>
        <dbReference type="ARBA" id="ARBA00010876"/>
    </source>
</evidence>
<comment type="catalytic activity">
    <reaction evidence="1 5">
        <text>a uridine in RNA = a pseudouridine in RNA</text>
        <dbReference type="Rhea" id="RHEA:48348"/>
        <dbReference type="Rhea" id="RHEA-COMP:12068"/>
        <dbReference type="Rhea" id="RHEA-COMP:12069"/>
        <dbReference type="ChEBI" id="CHEBI:65314"/>
        <dbReference type="ChEBI" id="CHEBI:65315"/>
    </reaction>
</comment>
<evidence type="ECO:0000313" key="8">
    <source>
        <dbReference type="EMBL" id="PDO11483.1"/>
    </source>
</evidence>
<dbReference type="InterPro" id="IPR006145">
    <property type="entry name" value="PsdUridine_synth_RsuA/RluA"/>
</dbReference>
<sequence length="323" mass="36168">MTEATQYYAPLRYVVTADEDGWPVRAVLRRRLRCSRRLLVRLKRTELGITVNGVRRRVDEPVRAGDVVEIRMAVETSERIRPEPMALNILYEDDHLLVVDKPPGMLVHPTLGQHSGTLANAVIHHWAQHGEICRFRPAHRLDRDTSGIVVIAKNAYAHRALSEQLANRQVRKRYIALVQGKWPHGEIVIEAPIGPDPDDPRKRKVTPDGSPSITRVLLVRNFAEDFALVEAFPETGRTHQIRVHLFHAGCPIAGDPLYGEQTGLIARTALHAAQIEFIHPATGAPISFSAPLPDDMEQAIRRLGEANGKGREAHDAEKNELKP</sequence>
<comment type="function">
    <text evidence="5">Responsible for synthesis of pseudouridine from uracil.</text>
</comment>
<dbReference type="GO" id="GO:0003723">
    <property type="term" value="F:RNA binding"/>
    <property type="evidence" value="ECO:0007669"/>
    <property type="project" value="InterPro"/>
</dbReference>
<dbReference type="InterPro" id="IPR006225">
    <property type="entry name" value="PsdUridine_synth_RluC/D"/>
</dbReference>
<dbReference type="InterPro" id="IPR050188">
    <property type="entry name" value="RluA_PseudoU_synthase"/>
</dbReference>
<evidence type="ECO:0000256" key="5">
    <source>
        <dbReference type="RuleBase" id="RU362028"/>
    </source>
</evidence>
<feature type="domain" description="Pseudouridine synthase RsuA/RluA-like" evidence="7">
    <location>
        <begin position="95"/>
        <end position="245"/>
    </location>
</feature>
<dbReference type="Gene3D" id="3.30.2350.10">
    <property type="entry name" value="Pseudouridine synthase"/>
    <property type="match status" value="1"/>
</dbReference>
<evidence type="ECO:0000313" key="9">
    <source>
        <dbReference type="Proteomes" id="UP000243688"/>
    </source>
</evidence>
<feature type="active site" evidence="4">
    <location>
        <position position="142"/>
    </location>
</feature>
<dbReference type="SUPFAM" id="SSF55120">
    <property type="entry name" value="Pseudouridine synthase"/>
    <property type="match status" value="1"/>
</dbReference>
<dbReference type="NCBIfam" id="TIGR00005">
    <property type="entry name" value="rluA_subfam"/>
    <property type="match status" value="1"/>
</dbReference>
<organism evidence="8 9">
    <name type="scientific">Candidatus Reconcilbacillus cellulovorans</name>
    <dbReference type="NCBI Taxonomy" id="1906605"/>
    <lineage>
        <taxon>Bacteria</taxon>
        <taxon>Bacillati</taxon>
        <taxon>Bacillota</taxon>
        <taxon>Bacilli</taxon>
        <taxon>Bacillales</taxon>
        <taxon>Paenibacillaceae</taxon>
        <taxon>Candidatus Reconcilbacillus</taxon>
    </lineage>
</organism>
<protein>
    <recommendedName>
        <fullName evidence="5">Pseudouridine synthase</fullName>
        <ecNumber evidence="5">5.4.99.-</ecNumber>
    </recommendedName>
</protein>